<feature type="transmembrane region" description="Helical" evidence="1">
    <location>
        <begin position="106"/>
        <end position="125"/>
    </location>
</feature>
<dbReference type="EMBL" id="JAPCID010000036">
    <property type="protein sequence ID" value="MDA0140218.1"/>
    <property type="molecule type" value="Genomic_DNA"/>
</dbReference>
<feature type="transmembrane region" description="Helical" evidence="1">
    <location>
        <begin position="280"/>
        <end position="298"/>
    </location>
</feature>
<evidence type="ECO:0008006" key="4">
    <source>
        <dbReference type="Google" id="ProtNLM"/>
    </source>
</evidence>
<gene>
    <name evidence="2" type="ORF">OJ962_22155</name>
</gene>
<keyword evidence="1" id="KW-1133">Transmembrane helix</keyword>
<organism evidence="2 3">
    <name type="scientific">Solirubrobacter deserti</name>
    <dbReference type="NCBI Taxonomy" id="2282478"/>
    <lineage>
        <taxon>Bacteria</taxon>
        <taxon>Bacillati</taxon>
        <taxon>Actinomycetota</taxon>
        <taxon>Thermoleophilia</taxon>
        <taxon>Solirubrobacterales</taxon>
        <taxon>Solirubrobacteraceae</taxon>
        <taxon>Solirubrobacter</taxon>
    </lineage>
</organism>
<feature type="transmembrane region" description="Helical" evidence="1">
    <location>
        <begin position="423"/>
        <end position="443"/>
    </location>
</feature>
<proteinExistence type="predicted"/>
<keyword evidence="1" id="KW-0812">Transmembrane</keyword>
<protein>
    <recommendedName>
        <fullName evidence="4">DUF2142 domain-containing protein</fullName>
    </recommendedName>
</protein>
<feature type="transmembrane region" description="Helical" evidence="1">
    <location>
        <begin position="319"/>
        <end position="341"/>
    </location>
</feature>
<feature type="transmembrane region" description="Helical" evidence="1">
    <location>
        <begin position="182"/>
        <end position="208"/>
    </location>
</feature>
<feature type="transmembrane region" description="Helical" evidence="1">
    <location>
        <begin position="374"/>
        <end position="391"/>
    </location>
</feature>
<name>A0ABT4RP74_9ACTN</name>
<evidence type="ECO:0000313" key="2">
    <source>
        <dbReference type="EMBL" id="MDA0140218.1"/>
    </source>
</evidence>
<keyword evidence="3" id="KW-1185">Reference proteome</keyword>
<dbReference type="Proteomes" id="UP001147700">
    <property type="component" value="Unassembled WGS sequence"/>
</dbReference>
<reference evidence="2" key="1">
    <citation type="submission" date="2022-10" db="EMBL/GenBank/DDBJ databases">
        <title>The WGS of Solirubrobacter sp. CPCC 204708.</title>
        <authorList>
            <person name="Jiang Z."/>
        </authorList>
    </citation>
    <scope>NUCLEOTIDE SEQUENCE</scope>
    <source>
        <strain evidence="2">CPCC 204708</strain>
    </source>
</reference>
<feature type="transmembrane region" description="Helical" evidence="1">
    <location>
        <begin position="347"/>
        <end position="367"/>
    </location>
</feature>
<keyword evidence="1" id="KW-0472">Membrane</keyword>
<evidence type="ECO:0000256" key="1">
    <source>
        <dbReference type="SAM" id="Phobius"/>
    </source>
</evidence>
<evidence type="ECO:0000313" key="3">
    <source>
        <dbReference type="Proteomes" id="UP001147700"/>
    </source>
</evidence>
<sequence length="466" mass="50518">MRFVGLWILLVAVYSATLGIPAQPGFDYGGNEPHHLLAAESLVSDRDFDLSDEYRERAYASWYPRELKTDGRVVDRRLVEPHGVGFALLIAPAYALGGARAVQWQMLAMLALAFVLGAALARRLVPEPWATVGVGLLGLSPPAVAASTTITPGVAAAVLLTGAALCALAIRERPRRRYVALGAVMLAALPWLGWSFLAAGVVVAWALVVWTLRERRRFAAFVAGEALAGSLVFYATINDRFYGGITPRSAGTAVLPDPPIGYLERIPRLAGLWLDREIGLLRWAPLIALAFFAAWLLYRSRRDQLARVAPARRETEAAAALLLAMVGAHLVVVAILAAGPLRGTSSFPGVSMVVVLPALAALCAWGLRHVPRVLGGLLALVTLAGTGWLLWLDRSEELRGWIAVNTRTPWGPLDVVFPDFTHWGWWPVVCCALIAVAVIVLLWRERRAQGEWRRAAAASRTSKALH</sequence>
<accession>A0ABT4RP74</accession>
<dbReference type="RefSeq" id="WP_202956816.1">
    <property type="nucleotide sequence ID" value="NZ_JAPCID010000036.1"/>
</dbReference>
<comment type="caution">
    <text evidence="2">The sequence shown here is derived from an EMBL/GenBank/DDBJ whole genome shotgun (WGS) entry which is preliminary data.</text>
</comment>